<feature type="domain" description="DUF4113" evidence="2">
    <location>
        <begin position="63"/>
        <end position="108"/>
    </location>
</feature>
<organism evidence="3">
    <name type="scientific">Arthrobacter saudimassiliensis</name>
    <dbReference type="NCBI Taxonomy" id="1461584"/>
    <lineage>
        <taxon>Bacteria</taxon>
        <taxon>Bacillati</taxon>
        <taxon>Actinomycetota</taxon>
        <taxon>Actinomycetes</taxon>
        <taxon>Micrococcales</taxon>
        <taxon>Micrococcaceae</taxon>
        <taxon>Arthrobacter</taxon>
    </lineage>
</organism>
<dbReference type="InterPro" id="IPR025188">
    <property type="entry name" value="DUF4113"/>
</dbReference>
<dbReference type="AlphaFoldDB" id="A0A078MNW2"/>
<feature type="compositionally biased region" description="Basic and acidic residues" evidence="1">
    <location>
        <begin position="1"/>
        <end position="23"/>
    </location>
</feature>
<proteinExistence type="predicted"/>
<reference evidence="3" key="1">
    <citation type="submission" date="2014-07" db="EMBL/GenBank/DDBJ databases">
        <authorList>
            <person name="Urmite Genomes Urmite Genomes"/>
        </authorList>
    </citation>
    <scope>NUCLEOTIDE SEQUENCE</scope>
    <source>
        <strain evidence="3">11W110_air</strain>
    </source>
</reference>
<dbReference type="PATRIC" id="fig|1461584.3.peg.1286"/>
<evidence type="ECO:0000259" key="2">
    <source>
        <dbReference type="Pfam" id="PF13438"/>
    </source>
</evidence>
<accession>A0A078MNW2</accession>
<protein>
    <recommendedName>
        <fullName evidence="2">DUF4113 domain-containing protein</fullName>
    </recommendedName>
</protein>
<dbReference type="Pfam" id="PF13438">
    <property type="entry name" value="DUF4113"/>
    <property type="match status" value="1"/>
</dbReference>
<dbReference type="EMBL" id="LN483070">
    <property type="protein sequence ID" value="CEA07969.1"/>
    <property type="molecule type" value="Genomic_DNA"/>
</dbReference>
<evidence type="ECO:0000256" key="1">
    <source>
        <dbReference type="SAM" id="MobiDB-lite"/>
    </source>
</evidence>
<evidence type="ECO:0000313" key="3">
    <source>
        <dbReference type="EMBL" id="CEA07969.1"/>
    </source>
</evidence>
<feature type="region of interest" description="Disordered" evidence="1">
    <location>
        <begin position="1"/>
        <end position="38"/>
    </location>
</feature>
<name>A0A078MNW2_9MICC</name>
<gene>
    <name evidence="3" type="ORF">BN1051_01303</name>
</gene>
<sequence length="119" mass="13226">MLELGHGREQVKDQAPTRRRLIDPLDNARSPTRHRSSPAVVQPVLDAFEPVHEKRRIGSLLGAVTDKYGPSALGLGLAGMRSQQPDWTMTRRIASPRYTTEWTELPVVKAGEGQYLPGE</sequence>